<evidence type="ECO:0000259" key="2">
    <source>
        <dbReference type="PROSITE" id="PS50020"/>
    </source>
</evidence>
<name>A0A8H7ZR96_9FUNG</name>
<dbReference type="Proteomes" id="UP000673691">
    <property type="component" value="Unassembled WGS sequence"/>
</dbReference>
<dbReference type="Gene3D" id="2.20.70.10">
    <property type="match status" value="1"/>
</dbReference>
<feature type="compositionally biased region" description="Polar residues" evidence="1">
    <location>
        <begin position="199"/>
        <end position="209"/>
    </location>
</feature>
<sequence>MAAERGPGGPLVNGASTEPRAAFSAATQLPPGAEAFGSRPVAREWIEITDPQTQLTFYADPVEWNRAVGRRGGAYQFRLVDLAPAAFTYHCRHSNIPCSFCREARFERPWRSLKRSYYSATVCEARRRKDPAGEWWELYDDNHKLPYYYNANSGQTEWLRPTTGSIIPLALIQSSALGKRVSVALRHSFDELKLPVRSSVSLHDGNSPQPDIHDISMEPNQHLRGRTLFKTAADGRHDSSRNPSSSDKAAGIPEGKPWRPPPALV</sequence>
<keyword evidence="4" id="KW-1185">Reference proteome</keyword>
<dbReference type="EMBL" id="JAEFCI010009258">
    <property type="protein sequence ID" value="KAG5457919.1"/>
    <property type="molecule type" value="Genomic_DNA"/>
</dbReference>
<evidence type="ECO:0000313" key="4">
    <source>
        <dbReference type="Proteomes" id="UP000673691"/>
    </source>
</evidence>
<organism evidence="3 4">
    <name type="scientific">Olpidium bornovanus</name>
    <dbReference type="NCBI Taxonomy" id="278681"/>
    <lineage>
        <taxon>Eukaryota</taxon>
        <taxon>Fungi</taxon>
        <taxon>Fungi incertae sedis</taxon>
        <taxon>Olpidiomycota</taxon>
        <taxon>Olpidiomycotina</taxon>
        <taxon>Olpidiomycetes</taxon>
        <taxon>Olpidiales</taxon>
        <taxon>Olpidiaceae</taxon>
        <taxon>Olpidium</taxon>
    </lineage>
</organism>
<dbReference type="InterPro" id="IPR001202">
    <property type="entry name" value="WW_dom"/>
</dbReference>
<comment type="caution">
    <text evidence="3">The sequence shown here is derived from an EMBL/GenBank/DDBJ whole genome shotgun (WGS) entry which is preliminary data.</text>
</comment>
<dbReference type="PROSITE" id="PS50020">
    <property type="entry name" value="WW_DOMAIN_2"/>
    <property type="match status" value="1"/>
</dbReference>
<feature type="domain" description="WW" evidence="2">
    <location>
        <begin position="130"/>
        <end position="163"/>
    </location>
</feature>
<accession>A0A8H7ZR96</accession>
<dbReference type="OrthoDB" id="437889at2759"/>
<evidence type="ECO:0000313" key="3">
    <source>
        <dbReference type="EMBL" id="KAG5457919.1"/>
    </source>
</evidence>
<dbReference type="SUPFAM" id="SSF51045">
    <property type="entry name" value="WW domain"/>
    <property type="match status" value="1"/>
</dbReference>
<proteinExistence type="predicted"/>
<reference evidence="3 4" key="1">
    <citation type="journal article" name="Sci. Rep.">
        <title>Genome-scale phylogenetic analyses confirm Olpidium as the closest living zoosporic fungus to the non-flagellated, terrestrial fungi.</title>
        <authorList>
            <person name="Chang Y."/>
            <person name="Rochon D."/>
            <person name="Sekimoto S."/>
            <person name="Wang Y."/>
            <person name="Chovatia M."/>
            <person name="Sandor L."/>
            <person name="Salamov A."/>
            <person name="Grigoriev I.V."/>
            <person name="Stajich J.E."/>
            <person name="Spatafora J.W."/>
        </authorList>
    </citation>
    <scope>NUCLEOTIDE SEQUENCE [LARGE SCALE GENOMIC DNA]</scope>
    <source>
        <strain evidence="3">S191</strain>
    </source>
</reference>
<feature type="region of interest" description="Disordered" evidence="1">
    <location>
        <begin position="199"/>
        <end position="265"/>
    </location>
</feature>
<dbReference type="InterPro" id="IPR036020">
    <property type="entry name" value="WW_dom_sf"/>
</dbReference>
<protein>
    <recommendedName>
        <fullName evidence="2">WW domain-containing protein</fullName>
    </recommendedName>
</protein>
<dbReference type="AlphaFoldDB" id="A0A8H7ZR96"/>
<gene>
    <name evidence="3" type="ORF">BJ554DRAFT_1958</name>
</gene>
<evidence type="ECO:0000256" key="1">
    <source>
        <dbReference type="SAM" id="MobiDB-lite"/>
    </source>
</evidence>